<organism evidence="9 10">
    <name type="scientific">Gordonia iterans</name>
    <dbReference type="NCBI Taxonomy" id="1004901"/>
    <lineage>
        <taxon>Bacteria</taxon>
        <taxon>Bacillati</taxon>
        <taxon>Actinomycetota</taxon>
        <taxon>Actinomycetes</taxon>
        <taxon>Mycobacteriales</taxon>
        <taxon>Gordoniaceae</taxon>
        <taxon>Gordonia</taxon>
    </lineage>
</organism>
<dbReference type="EMBL" id="CP027433">
    <property type="protein sequence ID" value="AVM02208.1"/>
    <property type="molecule type" value="Genomic_DNA"/>
</dbReference>
<proteinExistence type="predicted"/>
<dbReference type="Gene3D" id="3.30.200.20">
    <property type="entry name" value="Phosphorylase Kinase, domain 1"/>
    <property type="match status" value="1"/>
</dbReference>
<dbReference type="PANTHER" id="PTHR43289">
    <property type="entry name" value="MITOGEN-ACTIVATED PROTEIN KINASE KINASE KINASE 20-RELATED"/>
    <property type="match status" value="1"/>
</dbReference>
<gene>
    <name evidence="9" type="ORF">C6V83_12000</name>
</gene>
<evidence type="ECO:0000256" key="3">
    <source>
        <dbReference type="ARBA" id="ARBA00022679"/>
    </source>
</evidence>
<dbReference type="GO" id="GO:0004674">
    <property type="term" value="F:protein serine/threonine kinase activity"/>
    <property type="evidence" value="ECO:0007669"/>
    <property type="project" value="UniProtKB-KW"/>
</dbReference>
<dbReference type="PROSITE" id="PS00108">
    <property type="entry name" value="PROTEIN_KINASE_ST"/>
    <property type="match status" value="1"/>
</dbReference>
<evidence type="ECO:0000259" key="8">
    <source>
        <dbReference type="PROSITE" id="PS50011"/>
    </source>
</evidence>
<dbReference type="KEGG" id="git:C6V83_12000"/>
<evidence type="ECO:0000256" key="4">
    <source>
        <dbReference type="ARBA" id="ARBA00022741"/>
    </source>
</evidence>
<dbReference type="InterPro" id="IPR008271">
    <property type="entry name" value="Ser/Thr_kinase_AS"/>
</dbReference>
<evidence type="ECO:0000256" key="5">
    <source>
        <dbReference type="ARBA" id="ARBA00022777"/>
    </source>
</evidence>
<dbReference type="PANTHER" id="PTHR43289:SF6">
    <property type="entry name" value="SERINE_THREONINE-PROTEIN KINASE NEKL-3"/>
    <property type="match status" value="1"/>
</dbReference>
<keyword evidence="6" id="KW-0067">ATP-binding</keyword>
<dbReference type="Gene3D" id="1.10.510.10">
    <property type="entry name" value="Transferase(Phosphotransferase) domain 1"/>
    <property type="match status" value="1"/>
</dbReference>
<dbReference type="OrthoDB" id="9762169at2"/>
<keyword evidence="3" id="KW-0808">Transferase</keyword>
<evidence type="ECO:0000256" key="1">
    <source>
        <dbReference type="ARBA" id="ARBA00012513"/>
    </source>
</evidence>
<keyword evidence="2 9" id="KW-0723">Serine/threonine-protein kinase</keyword>
<dbReference type="AlphaFoldDB" id="A0A2S0KKJ8"/>
<sequence length="480" mass="50480">MTDSTLVDFTEIAGYTVIRQLGAGGMGQVFLVQHPRLPRHDALKLLDAGVSRNGDFKARFQREADLLAQLSHPNVITLYDRGEFNGRLWITMEYVDGTDASELLDSRGPLPLDLALALVSGAGAALDYAWRKQRITHRDVKPANILVAFDDGKIETVKLADFGIAKAAGESTSLTSTGFTVGTMNYISPEAIEGDQVDNRSDVYSLGCTAYHLLTGRPPFAATTMTALMAAHLSRPVPAITSIAPDLPVALNDVFETALAKSPGDRFGSCGDFVESLSAAAVGNSPEPAHAKTITANTAARQSTVAANTYSAPPEKVGSTVPRTSRITSILGVAAVILALAVAVAAGRLVAQKQEPGDPKAAVATASTTTITRSTVTISSTRPTQTPTTPIATVTQPLPTTPPAPVEGQPCNPSTDTRSPDGRLSCSGLDGVWRDMSYQSNPPVQWNAPCNEPGSRARVQNTDAVVTCKPASSGGYAWQP</sequence>
<dbReference type="FunFam" id="1.10.510.10:FF:000021">
    <property type="entry name" value="Serine/threonine protein kinase"/>
    <property type="match status" value="1"/>
</dbReference>
<dbReference type="SMART" id="SM00220">
    <property type="entry name" value="S_TKc"/>
    <property type="match status" value="1"/>
</dbReference>
<evidence type="ECO:0000256" key="7">
    <source>
        <dbReference type="SAM" id="MobiDB-lite"/>
    </source>
</evidence>
<evidence type="ECO:0000313" key="10">
    <source>
        <dbReference type="Proteomes" id="UP000239814"/>
    </source>
</evidence>
<dbReference type="GO" id="GO:0005524">
    <property type="term" value="F:ATP binding"/>
    <property type="evidence" value="ECO:0007669"/>
    <property type="project" value="UniProtKB-KW"/>
</dbReference>
<dbReference type="Proteomes" id="UP000239814">
    <property type="component" value="Chromosome"/>
</dbReference>
<evidence type="ECO:0000256" key="2">
    <source>
        <dbReference type="ARBA" id="ARBA00022527"/>
    </source>
</evidence>
<feature type="domain" description="Protein kinase" evidence="8">
    <location>
        <begin position="15"/>
        <end position="278"/>
    </location>
</feature>
<dbReference type="InterPro" id="IPR011009">
    <property type="entry name" value="Kinase-like_dom_sf"/>
</dbReference>
<dbReference type="SUPFAM" id="SSF56112">
    <property type="entry name" value="Protein kinase-like (PK-like)"/>
    <property type="match status" value="1"/>
</dbReference>
<keyword evidence="5 9" id="KW-0418">Kinase</keyword>
<name>A0A2S0KKJ8_9ACTN</name>
<accession>A0A2S0KKJ8</accession>
<evidence type="ECO:0000313" key="9">
    <source>
        <dbReference type="EMBL" id="AVM02208.1"/>
    </source>
</evidence>
<protein>
    <recommendedName>
        <fullName evidence="1">non-specific serine/threonine protein kinase</fullName>
        <ecNumber evidence="1">2.7.11.1</ecNumber>
    </recommendedName>
</protein>
<dbReference type="Pfam" id="PF00069">
    <property type="entry name" value="Pkinase"/>
    <property type="match status" value="1"/>
</dbReference>
<dbReference type="EC" id="2.7.11.1" evidence="1"/>
<dbReference type="InterPro" id="IPR000719">
    <property type="entry name" value="Prot_kinase_dom"/>
</dbReference>
<evidence type="ECO:0000256" key="6">
    <source>
        <dbReference type="ARBA" id="ARBA00022840"/>
    </source>
</evidence>
<dbReference type="PROSITE" id="PS50011">
    <property type="entry name" value="PROTEIN_KINASE_DOM"/>
    <property type="match status" value="1"/>
</dbReference>
<keyword evidence="4" id="KW-0547">Nucleotide-binding</keyword>
<feature type="region of interest" description="Disordered" evidence="7">
    <location>
        <begin position="374"/>
        <end position="425"/>
    </location>
</feature>
<dbReference type="CDD" id="cd14014">
    <property type="entry name" value="STKc_PknB_like"/>
    <property type="match status" value="1"/>
</dbReference>
<feature type="compositionally biased region" description="Low complexity" evidence="7">
    <location>
        <begin position="374"/>
        <end position="397"/>
    </location>
</feature>
<reference evidence="9 10" key="1">
    <citation type="submission" date="2018-03" db="EMBL/GenBank/DDBJ databases">
        <title>Characteristics and genome of n-alkane degrading marine bacteria Gordonia iterans isolated from crude oil contaminated in Tae-an, South Korea.</title>
        <authorList>
            <person name="Lee S.-S."/>
            <person name="Kim H."/>
        </authorList>
    </citation>
    <scope>NUCLEOTIDE SEQUENCE [LARGE SCALE GENOMIC DNA]</scope>
    <source>
        <strain evidence="9 10">Co17</strain>
    </source>
</reference>
<keyword evidence="10" id="KW-1185">Reference proteome</keyword>